<evidence type="ECO:0000313" key="2">
    <source>
        <dbReference type="Proteomes" id="UP001652623"/>
    </source>
</evidence>
<organism evidence="2 3">
    <name type="scientific">Ziziphus jujuba</name>
    <name type="common">Chinese jujube</name>
    <name type="synonym">Ziziphus sativa</name>
    <dbReference type="NCBI Taxonomy" id="326968"/>
    <lineage>
        <taxon>Eukaryota</taxon>
        <taxon>Viridiplantae</taxon>
        <taxon>Streptophyta</taxon>
        <taxon>Embryophyta</taxon>
        <taxon>Tracheophyta</taxon>
        <taxon>Spermatophyta</taxon>
        <taxon>Magnoliopsida</taxon>
        <taxon>eudicotyledons</taxon>
        <taxon>Gunneridae</taxon>
        <taxon>Pentapetalae</taxon>
        <taxon>rosids</taxon>
        <taxon>fabids</taxon>
        <taxon>Rosales</taxon>
        <taxon>Rhamnaceae</taxon>
        <taxon>Paliureae</taxon>
        <taxon>Ziziphus</taxon>
    </lineage>
</organism>
<keyword evidence="1" id="KW-0812">Transmembrane</keyword>
<proteinExistence type="predicted"/>
<dbReference type="RefSeq" id="XP_060673659.1">
    <property type="nucleotide sequence ID" value="XM_060817676.1"/>
</dbReference>
<dbReference type="PANTHER" id="PTHR34965:SF1">
    <property type="entry name" value="OS07G0118300 PROTEIN"/>
    <property type="match status" value="1"/>
</dbReference>
<accession>A0ABM4AAA4</accession>
<gene>
    <name evidence="3 4" type="primary">LOC107435404</name>
</gene>
<evidence type="ECO:0000313" key="3">
    <source>
        <dbReference type="RefSeq" id="XP_060673659.1"/>
    </source>
</evidence>
<name>A0ABM4AAA4_ZIZJJ</name>
<keyword evidence="1" id="KW-0472">Membrane</keyword>
<dbReference type="PANTHER" id="PTHR34965">
    <property type="entry name" value="OS07G0118300 PROTEIN"/>
    <property type="match status" value="1"/>
</dbReference>
<reference evidence="3 4" key="1">
    <citation type="submission" date="2025-05" db="UniProtKB">
        <authorList>
            <consortium name="RefSeq"/>
        </authorList>
    </citation>
    <scope>IDENTIFICATION</scope>
    <source>
        <tissue evidence="3 4">Seedling</tissue>
    </source>
</reference>
<evidence type="ECO:0000313" key="4">
    <source>
        <dbReference type="RefSeq" id="XP_060673660.1"/>
    </source>
</evidence>
<keyword evidence="1" id="KW-1133">Transmembrane helix</keyword>
<sequence length="276" mass="31155">METLLRWVFMPFLIFFFLISSIKTPICFSSISHIQAQTLTEIFLSFSIRFCIRPLLSHGFEVFSCNFSMFLLFFPDLSLSVPGKLFLFPFEAALFLSLERGLPSERHLFAALQFENPTALSKDLGISLIAAKEGNFLEAERIFLGGPESAGNFFQCTERRGRGGGGRRESVTRVSLNSGGSTRLRTRSNLFLVVCKCFSILTSSTVVLCIAVNVLSAIRSFKDGYDVFDGIFRCYEVLIAAFVVLAETEWELIKFLKIQCTCPRINGYIRLSWQVM</sequence>
<feature type="transmembrane region" description="Helical" evidence="1">
    <location>
        <begin position="12"/>
        <end position="34"/>
    </location>
</feature>
<dbReference type="Proteomes" id="UP001652623">
    <property type="component" value="Chromosome 5"/>
</dbReference>
<keyword evidence="2" id="KW-1185">Reference proteome</keyword>
<dbReference type="RefSeq" id="XP_060673660.1">
    <property type="nucleotide sequence ID" value="XM_060817677.1"/>
</dbReference>
<evidence type="ECO:0000256" key="1">
    <source>
        <dbReference type="SAM" id="Phobius"/>
    </source>
</evidence>
<dbReference type="GeneID" id="107435404"/>
<feature type="transmembrane region" description="Helical" evidence="1">
    <location>
        <begin position="190"/>
        <end position="218"/>
    </location>
</feature>
<protein>
    <submittedName>
        <fullName evidence="3 4">Uncharacterized protein LOC107435404 isoform X1</fullName>
    </submittedName>
</protein>